<sequence>MLSFIPPDYNYNNYNYSTDFNESCNCCCCNAAREQVGYGMQQFLPAGEPLNQHNNCNNYNYSTDFNASYNCCCDSARGQVGYGMQQFLPAGEPLNQQQMPQALPMDSYVYDMYGMFYPVVNQTYPAPAISLQDEYFLQTPGIPEQNYNAENSELQNPSVSYITESGQLESYQEFVEKKTLPKPDISATSATSMSLCTEEPIMQSPKLSDDTKANAVSEKKTKKGTKRKPKPASSVSEETKKKKRKTDDPSDDTNANAVSEKKTKKGTQKKPKPVSSVSEETKERERKTDDPTDDANANAVSEKTTKKDTKRKPKLVSSVSDETKERKRKTDEPTDQTFAKKHCSKLQQNMLESINAFHALGKKTIVTSQRQQIREPEEQAQHQRSKPSSPKRGQVKAHSNLPKGECVGVKKRPAPSLSKIAQYETPIQKSPPRIKDDWEELLEQLEFSIPLPPEESEALKRKAQQEREEACQYTAKGRVQYFKQWQRDKDISLQYGYLPYLVHK</sequence>
<accession>A0A974CP39</accession>
<organism evidence="2 3">
    <name type="scientific">Xenopus laevis</name>
    <name type="common">African clawed frog</name>
    <dbReference type="NCBI Taxonomy" id="8355"/>
    <lineage>
        <taxon>Eukaryota</taxon>
        <taxon>Metazoa</taxon>
        <taxon>Chordata</taxon>
        <taxon>Craniata</taxon>
        <taxon>Vertebrata</taxon>
        <taxon>Euteleostomi</taxon>
        <taxon>Amphibia</taxon>
        <taxon>Batrachia</taxon>
        <taxon>Anura</taxon>
        <taxon>Pipoidea</taxon>
        <taxon>Pipidae</taxon>
        <taxon>Xenopodinae</taxon>
        <taxon>Xenopus</taxon>
        <taxon>Xenopus</taxon>
    </lineage>
</organism>
<dbReference type="AlphaFoldDB" id="A0A974CP39"/>
<dbReference type="EMBL" id="CM004476">
    <property type="protein sequence ID" value="OCT75791.1"/>
    <property type="molecule type" value="Genomic_DNA"/>
</dbReference>
<gene>
    <name evidence="2" type="ORF">XELAEV_18030979mg</name>
</gene>
<proteinExistence type="predicted"/>
<protein>
    <submittedName>
        <fullName evidence="2">Uncharacterized protein</fullName>
    </submittedName>
</protein>
<feature type="compositionally biased region" description="Basic and acidic residues" evidence="1">
    <location>
        <begin position="372"/>
        <end position="381"/>
    </location>
</feature>
<evidence type="ECO:0000313" key="3">
    <source>
        <dbReference type="Proteomes" id="UP000694892"/>
    </source>
</evidence>
<feature type="region of interest" description="Disordered" evidence="1">
    <location>
        <begin position="198"/>
        <end position="341"/>
    </location>
</feature>
<feature type="region of interest" description="Disordered" evidence="1">
    <location>
        <begin position="365"/>
        <end position="432"/>
    </location>
</feature>
<evidence type="ECO:0000256" key="1">
    <source>
        <dbReference type="SAM" id="MobiDB-lite"/>
    </source>
</evidence>
<feature type="compositionally biased region" description="Basic residues" evidence="1">
    <location>
        <begin position="262"/>
        <end position="272"/>
    </location>
</feature>
<feature type="compositionally biased region" description="Basic residues" evidence="1">
    <location>
        <begin position="220"/>
        <end position="230"/>
    </location>
</feature>
<name>A0A974CP39_XENLA</name>
<dbReference type="Proteomes" id="UP000694892">
    <property type="component" value="Chromosome 6L"/>
</dbReference>
<evidence type="ECO:0000313" key="2">
    <source>
        <dbReference type="EMBL" id="OCT75791.1"/>
    </source>
</evidence>
<reference evidence="3" key="1">
    <citation type="journal article" date="2016" name="Nature">
        <title>Genome evolution in the allotetraploid frog Xenopus laevis.</title>
        <authorList>
            <person name="Session A.M."/>
            <person name="Uno Y."/>
            <person name="Kwon T."/>
            <person name="Chapman J.A."/>
            <person name="Toyoda A."/>
            <person name="Takahashi S."/>
            <person name="Fukui A."/>
            <person name="Hikosaka A."/>
            <person name="Suzuki A."/>
            <person name="Kondo M."/>
            <person name="van Heeringen S.J."/>
            <person name="Quigley I."/>
            <person name="Heinz S."/>
            <person name="Ogino H."/>
            <person name="Ochi H."/>
            <person name="Hellsten U."/>
            <person name="Lyons J.B."/>
            <person name="Simakov O."/>
            <person name="Putnam N."/>
            <person name="Stites J."/>
            <person name="Kuroki Y."/>
            <person name="Tanaka T."/>
            <person name="Michiue T."/>
            <person name="Watanabe M."/>
            <person name="Bogdanovic O."/>
            <person name="Lister R."/>
            <person name="Georgiou G."/>
            <person name="Paranjpe S.S."/>
            <person name="van Kruijsbergen I."/>
            <person name="Shu S."/>
            <person name="Carlson J."/>
            <person name="Kinoshita T."/>
            <person name="Ohta Y."/>
            <person name="Mawaribuchi S."/>
            <person name="Jenkins J."/>
            <person name="Grimwood J."/>
            <person name="Schmutz J."/>
            <person name="Mitros T."/>
            <person name="Mozaffari S.V."/>
            <person name="Suzuki Y."/>
            <person name="Haramoto Y."/>
            <person name="Yamamoto T.S."/>
            <person name="Takagi C."/>
            <person name="Heald R."/>
            <person name="Miller K."/>
            <person name="Haudenschild C."/>
            <person name="Kitzman J."/>
            <person name="Nakayama T."/>
            <person name="Izutsu Y."/>
            <person name="Robert J."/>
            <person name="Fortriede J."/>
            <person name="Burns K."/>
            <person name="Lotay V."/>
            <person name="Karimi K."/>
            <person name="Yasuoka Y."/>
            <person name="Dichmann D.S."/>
            <person name="Flajnik M.F."/>
            <person name="Houston D.W."/>
            <person name="Shendure J."/>
            <person name="DuPasquier L."/>
            <person name="Vize P.D."/>
            <person name="Zorn A.M."/>
            <person name="Ito M."/>
            <person name="Marcotte E.M."/>
            <person name="Wallingford J.B."/>
            <person name="Ito Y."/>
            <person name="Asashima M."/>
            <person name="Ueno N."/>
            <person name="Matsuda Y."/>
            <person name="Veenstra G.J."/>
            <person name="Fujiyama A."/>
            <person name="Harland R.M."/>
            <person name="Taira M."/>
            <person name="Rokhsar D.S."/>
        </authorList>
    </citation>
    <scope>NUCLEOTIDE SEQUENCE [LARGE SCALE GENOMIC DNA]</scope>
    <source>
        <strain evidence="3">J</strain>
    </source>
</reference>
<feature type="compositionally biased region" description="Basic and acidic residues" evidence="1">
    <location>
        <begin position="279"/>
        <end position="290"/>
    </location>
</feature>
<feature type="compositionally biased region" description="Basic and acidic residues" evidence="1">
    <location>
        <begin position="321"/>
        <end position="332"/>
    </location>
</feature>
<feature type="compositionally biased region" description="Basic and acidic residues" evidence="1">
    <location>
        <begin position="237"/>
        <end position="248"/>
    </location>
</feature>